<proteinExistence type="predicted"/>
<dbReference type="GO" id="GO:0032979">
    <property type="term" value="P:protein insertion into mitochondrial inner membrane from matrix"/>
    <property type="evidence" value="ECO:0007669"/>
    <property type="project" value="TreeGrafter"/>
</dbReference>
<organism evidence="5 6">
    <name type="scientific">Aldrovandia affinis</name>
    <dbReference type="NCBI Taxonomy" id="143900"/>
    <lineage>
        <taxon>Eukaryota</taxon>
        <taxon>Metazoa</taxon>
        <taxon>Chordata</taxon>
        <taxon>Craniata</taxon>
        <taxon>Vertebrata</taxon>
        <taxon>Euteleostomi</taxon>
        <taxon>Actinopterygii</taxon>
        <taxon>Neopterygii</taxon>
        <taxon>Teleostei</taxon>
        <taxon>Notacanthiformes</taxon>
        <taxon>Halosauridae</taxon>
        <taxon>Aldrovandia</taxon>
    </lineage>
</organism>
<sequence length="341" mass="37764">MYMCTISGNGANYNWKKTSKTLSCSISRRFRDAVAERDQASDGRIVPAAPTLARLRCPVHCGSSALVLAALPARRPLSTDRPGWYESVADSTPVHLTEQLLVSVQHATGLPWWASVICTTLAMRTVVTLPLGAYQMVIIAKVEALQAEIAELAKRLRYEVSVRAKQQGWTEKACRYHFKKNLRRIVSGLYVRDNCHPVKASLLPGPGRLHHGSAGRAGCRGRSVVSRPHSARLHLDHARVPGLVNLIIVEIFSLRRIEASKFQKYVTNFIRGISLVMIPIAATVPSSMALYWLSSSCVGLGHNLLLRSPRFRRLCRIPPTQSDSATPYRDLSAAFTAKYLK</sequence>
<dbReference type="PANTHER" id="PTHR12428:SF65">
    <property type="entry name" value="CYTOCHROME C OXIDASE ASSEMBLY PROTEIN COX18, MITOCHONDRIAL"/>
    <property type="match status" value="1"/>
</dbReference>
<keyword evidence="2" id="KW-0812">Transmembrane</keyword>
<comment type="caution">
    <text evidence="5">The sequence shown here is derived from an EMBL/GenBank/DDBJ whole genome shotgun (WGS) entry which is preliminary data.</text>
</comment>
<evidence type="ECO:0000256" key="2">
    <source>
        <dbReference type="ARBA" id="ARBA00022692"/>
    </source>
</evidence>
<evidence type="ECO:0000256" key="3">
    <source>
        <dbReference type="ARBA" id="ARBA00022989"/>
    </source>
</evidence>
<evidence type="ECO:0008006" key="7">
    <source>
        <dbReference type="Google" id="ProtNLM"/>
    </source>
</evidence>
<evidence type="ECO:0000313" key="6">
    <source>
        <dbReference type="Proteomes" id="UP001221898"/>
    </source>
</evidence>
<keyword evidence="3" id="KW-1133">Transmembrane helix</keyword>
<dbReference type="PANTHER" id="PTHR12428">
    <property type="entry name" value="OXA1"/>
    <property type="match status" value="1"/>
</dbReference>
<protein>
    <recommendedName>
        <fullName evidence="7">Mitochondrial inner membrane protein COX18</fullName>
    </recommendedName>
</protein>
<dbReference type="GO" id="GO:0033617">
    <property type="term" value="P:mitochondrial respiratory chain complex IV assembly"/>
    <property type="evidence" value="ECO:0007669"/>
    <property type="project" value="TreeGrafter"/>
</dbReference>
<dbReference type="InterPro" id="IPR001708">
    <property type="entry name" value="YidC/ALB3/OXA1/COX18"/>
</dbReference>
<keyword evidence="6" id="KW-1185">Reference proteome</keyword>
<dbReference type="CDD" id="cd20069">
    <property type="entry name" value="5TM_Oxa1-like"/>
    <property type="match status" value="1"/>
</dbReference>
<evidence type="ECO:0000256" key="1">
    <source>
        <dbReference type="ARBA" id="ARBA00004141"/>
    </source>
</evidence>
<reference evidence="5" key="1">
    <citation type="journal article" date="2023" name="Science">
        <title>Genome structures resolve the early diversification of teleost fishes.</title>
        <authorList>
            <person name="Parey E."/>
            <person name="Louis A."/>
            <person name="Montfort J."/>
            <person name="Bouchez O."/>
            <person name="Roques C."/>
            <person name="Iampietro C."/>
            <person name="Lluch J."/>
            <person name="Castinel A."/>
            <person name="Donnadieu C."/>
            <person name="Desvignes T."/>
            <person name="Floi Bucao C."/>
            <person name="Jouanno E."/>
            <person name="Wen M."/>
            <person name="Mejri S."/>
            <person name="Dirks R."/>
            <person name="Jansen H."/>
            <person name="Henkel C."/>
            <person name="Chen W.J."/>
            <person name="Zahm M."/>
            <person name="Cabau C."/>
            <person name="Klopp C."/>
            <person name="Thompson A.W."/>
            <person name="Robinson-Rechavi M."/>
            <person name="Braasch I."/>
            <person name="Lecointre G."/>
            <person name="Bobe J."/>
            <person name="Postlethwait J.H."/>
            <person name="Berthelot C."/>
            <person name="Roest Crollius H."/>
            <person name="Guiguen Y."/>
        </authorList>
    </citation>
    <scope>NUCLEOTIDE SEQUENCE</scope>
    <source>
        <strain evidence="5">NC1722</strain>
    </source>
</reference>
<evidence type="ECO:0000256" key="4">
    <source>
        <dbReference type="ARBA" id="ARBA00023136"/>
    </source>
</evidence>
<evidence type="ECO:0000313" key="5">
    <source>
        <dbReference type="EMBL" id="KAJ8397837.1"/>
    </source>
</evidence>
<dbReference type="EMBL" id="JAINUG010000095">
    <property type="protein sequence ID" value="KAJ8397837.1"/>
    <property type="molecule type" value="Genomic_DNA"/>
</dbReference>
<accession>A0AAD7S8U3</accession>
<dbReference type="GO" id="GO:0032977">
    <property type="term" value="F:membrane insertase activity"/>
    <property type="evidence" value="ECO:0007669"/>
    <property type="project" value="InterPro"/>
</dbReference>
<comment type="subcellular location">
    <subcellularLocation>
        <location evidence="1">Membrane</location>
        <topology evidence="1">Multi-pass membrane protein</topology>
    </subcellularLocation>
</comment>
<gene>
    <name evidence="5" type="ORF">AAFF_G00435260</name>
</gene>
<name>A0AAD7S8U3_9TELE</name>
<keyword evidence="4" id="KW-0472">Membrane</keyword>
<dbReference type="GO" id="GO:0005743">
    <property type="term" value="C:mitochondrial inner membrane"/>
    <property type="evidence" value="ECO:0007669"/>
    <property type="project" value="TreeGrafter"/>
</dbReference>
<dbReference type="Proteomes" id="UP001221898">
    <property type="component" value="Unassembled WGS sequence"/>
</dbReference>
<dbReference type="AlphaFoldDB" id="A0AAD7S8U3"/>